<evidence type="ECO:0000256" key="1">
    <source>
        <dbReference type="SAM" id="MobiDB-lite"/>
    </source>
</evidence>
<sequence>MSLKEFIKNMSANDTKLKKVNLNHSDWEKVETISKTLLPAKLCTKKLQYEQLTLTDFYGAWITCKLQTEALSSLISKKLLQHIVDREKYIMANKVLLAAIFLDPRYKITLNEDKCNTAIEHLIKVWIHLKNVELKNSIQETTPNIEDRQESSNSSTDSTDELENFLKNKDKKNDSVSIDFDVSNSQTSTIATRIETLLKSYHIDQKRLNNKVNILQFWKTMEASNPELSQLAKVVFSAPATQVSVERLFSGLKFILSPYRSNISSKNLENQLLVRTNRLFDSKK</sequence>
<reference evidence="3 4" key="1">
    <citation type="submission" date="2023-01" db="EMBL/GenBank/DDBJ databases">
        <authorList>
            <person name="Whitehead M."/>
        </authorList>
    </citation>
    <scope>NUCLEOTIDE SEQUENCE [LARGE SCALE GENOMIC DNA]</scope>
</reference>
<evidence type="ECO:0000313" key="4">
    <source>
        <dbReference type="Proteomes" id="UP001160148"/>
    </source>
</evidence>
<dbReference type="Proteomes" id="UP001160148">
    <property type="component" value="Unassembled WGS sequence"/>
</dbReference>
<dbReference type="AlphaFoldDB" id="A0AAV0YDV7"/>
<name>A0AAV0YDV7_9HEMI</name>
<comment type="caution">
    <text evidence="3">The sequence shown here is derived from an EMBL/GenBank/DDBJ whole genome shotgun (WGS) entry which is preliminary data.</text>
</comment>
<evidence type="ECO:0000259" key="2">
    <source>
        <dbReference type="Pfam" id="PF05699"/>
    </source>
</evidence>
<feature type="domain" description="HAT C-terminal dimerisation" evidence="2">
    <location>
        <begin position="202"/>
        <end position="276"/>
    </location>
</feature>
<gene>
    <name evidence="3" type="ORF">MEUPH1_LOCUS30983</name>
</gene>
<dbReference type="PANTHER" id="PTHR23272">
    <property type="entry name" value="BED FINGER-RELATED"/>
    <property type="match status" value="1"/>
</dbReference>
<evidence type="ECO:0000313" key="3">
    <source>
        <dbReference type="EMBL" id="CAI6377769.1"/>
    </source>
</evidence>
<dbReference type="SUPFAM" id="SSF53098">
    <property type="entry name" value="Ribonuclease H-like"/>
    <property type="match status" value="1"/>
</dbReference>
<accession>A0AAV0YDV7</accession>
<dbReference type="EMBL" id="CARXXK010001850">
    <property type="protein sequence ID" value="CAI6377769.1"/>
    <property type="molecule type" value="Genomic_DNA"/>
</dbReference>
<dbReference type="InterPro" id="IPR012337">
    <property type="entry name" value="RNaseH-like_sf"/>
</dbReference>
<protein>
    <recommendedName>
        <fullName evidence="2">HAT C-terminal dimerisation domain-containing protein</fullName>
    </recommendedName>
</protein>
<dbReference type="InterPro" id="IPR008906">
    <property type="entry name" value="HATC_C_dom"/>
</dbReference>
<dbReference type="Pfam" id="PF05699">
    <property type="entry name" value="Dimer_Tnp_hAT"/>
    <property type="match status" value="1"/>
</dbReference>
<organism evidence="3 4">
    <name type="scientific">Macrosiphum euphorbiae</name>
    <name type="common">potato aphid</name>
    <dbReference type="NCBI Taxonomy" id="13131"/>
    <lineage>
        <taxon>Eukaryota</taxon>
        <taxon>Metazoa</taxon>
        <taxon>Ecdysozoa</taxon>
        <taxon>Arthropoda</taxon>
        <taxon>Hexapoda</taxon>
        <taxon>Insecta</taxon>
        <taxon>Pterygota</taxon>
        <taxon>Neoptera</taxon>
        <taxon>Paraneoptera</taxon>
        <taxon>Hemiptera</taxon>
        <taxon>Sternorrhyncha</taxon>
        <taxon>Aphidomorpha</taxon>
        <taxon>Aphidoidea</taxon>
        <taxon>Aphididae</taxon>
        <taxon>Macrosiphini</taxon>
        <taxon>Macrosiphum</taxon>
    </lineage>
</organism>
<proteinExistence type="predicted"/>
<dbReference type="GO" id="GO:0046983">
    <property type="term" value="F:protein dimerization activity"/>
    <property type="evidence" value="ECO:0007669"/>
    <property type="project" value="InterPro"/>
</dbReference>
<feature type="region of interest" description="Disordered" evidence="1">
    <location>
        <begin position="140"/>
        <end position="161"/>
    </location>
</feature>
<keyword evidence="4" id="KW-1185">Reference proteome</keyword>